<dbReference type="EMBL" id="ML991771">
    <property type="protein sequence ID" value="KAF2239848.1"/>
    <property type="molecule type" value="Genomic_DNA"/>
</dbReference>
<keyword evidence="2" id="KW-1185">Reference proteome</keyword>
<evidence type="ECO:0008006" key="3">
    <source>
        <dbReference type="Google" id="ProtNLM"/>
    </source>
</evidence>
<dbReference type="AlphaFoldDB" id="A0A6A6HPY6"/>
<proteinExistence type="predicted"/>
<protein>
    <recommendedName>
        <fullName evidence="3">SprT-like domain-containing protein</fullName>
    </recommendedName>
</protein>
<accession>A0A6A6HPY6</accession>
<name>A0A6A6HPY6_VIRVR</name>
<reference evidence="1" key="1">
    <citation type="journal article" date="2020" name="Stud. Mycol.">
        <title>101 Dothideomycetes genomes: a test case for predicting lifestyles and emergence of pathogens.</title>
        <authorList>
            <person name="Haridas S."/>
            <person name="Albert R."/>
            <person name="Binder M."/>
            <person name="Bloem J."/>
            <person name="Labutti K."/>
            <person name="Salamov A."/>
            <person name="Andreopoulos B."/>
            <person name="Baker S."/>
            <person name="Barry K."/>
            <person name="Bills G."/>
            <person name="Bluhm B."/>
            <person name="Cannon C."/>
            <person name="Castanera R."/>
            <person name="Culley D."/>
            <person name="Daum C."/>
            <person name="Ezra D."/>
            <person name="Gonzalez J."/>
            <person name="Henrissat B."/>
            <person name="Kuo A."/>
            <person name="Liang C."/>
            <person name="Lipzen A."/>
            <person name="Lutzoni F."/>
            <person name="Magnuson J."/>
            <person name="Mondo S."/>
            <person name="Nolan M."/>
            <person name="Ohm R."/>
            <person name="Pangilinan J."/>
            <person name="Park H.-J."/>
            <person name="Ramirez L."/>
            <person name="Alfaro M."/>
            <person name="Sun H."/>
            <person name="Tritt A."/>
            <person name="Yoshinaga Y."/>
            <person name="Zwiers L.-H."/>
            <person name="Turgeon B."/>
            <person name="Goodwin S."/>
            <person name="Spatafora J."/>
            <person name="Crous P."/>
            <person name="Grigoriev I."/>
        </authorList>
    </citation>
    <scope>NUCLEOTIDE SEQUENCE</scope>
    <source>
        <strain evidence="1">Tuck. ex Michener</strain>
    </source>
</reference>
<dbReference type="OrthoDB" id="3946412at2759"/>
<organism evidence="1 2">
    <name type="scientific">Viridothelium virens</name>
    <name type="common">Speckled blister lichen</name>
    <name type="synonym">Trypethelium virens</name>
    <dbReference type="NCBI Taxonomy" id="1048519"/>
    <lineage>
        <taxon>Eukaryota</taxon>
        <taxon>Fungi</taxon>
        <taxon>Dikarya</taxon>
        <taxon>Ascomycota</taxon>
        <taxon>Pezizomycotina</taxon>
        <taxon>Dothideomycetes</taxon>
        <taxon>Dothideomycetes incertae sedis</taxon>
        <taxon>Trypetheliales</taxon>
        <taxon>Trypetheliaceae</taxon>
        <taxon>Viridothelium</taxon>
    </lineage>
</organism>
<evidence type="ECO:0000313" key="2">
    <source>
        <dbReference type="Proteomes" id="UP000800092"/>
    </source>
</evidence>
<dbReference type="Proteomes" id="UP000800092">
    <property type="component" value="Unassembled WGS sequence"/>
</dbReference>
<gene>
    <name evidence="1" type="ORF">EV356DRAFT_527710</name>
</gene>
<evidence type="ECO:0000313" key="1">
    <source>
        <dbReference type="EMBL" id="KAF2239848.1"/>
    </source>
</evidence>
<sequence length="221" mass="26108">MPAIPFHTSALGGMPYPILQSELEILQNRHLQRGMKAFRPLPLRRKPLREATEEFLAKMNNKRWLRKYVQVSFDDTSSRIHQLLWNFGYCISRNPDIIFRVFNDLDIMFFEGVLYHRVYLRWEEQSPSGDIAETKGPLPVVRPRIRMKLYWNSIRRKHTTLLTLLGHLIHEMLHAYLMIRTGGSDEEGGHREYHGPCFRRCAHAIARYFNGEISVMEDDEI</sequence>